<evidence type="ECO:0000256" key="1">
    <source>
        <dbReference type="SAM" id="Phobius"/>
    </source>
</evidence>
<feature type="transmembrane region" description="Helical" evidence="1">
    <location>
        <begin position="120"/>
        <end position="139"/>
    </location>
</feature>
<keyword evidence="1" id="KW-1133">Transmembrane helix</keyword>
<dbReference type="Proteomes" id="UP000284178">
    <property type="component" value="Unassembled WGS sequence"/>
</dbReference>
<protein>
    <submittedName>
        <fullName evidence="2">Uncharacterized protein</fullName>
    </submittedName>
</protein>
<evidence type="ECO:0000313" key="3">
    <source>
        <dbReference type="Proteomes" id="UP000284178"/>
    </source>
</evidence>
<dbReference type="AlphaFoldDB" id="A0A412FF36"/>
<comment type="caution">
    <text evidence="2">The sequence shown here is derived from an EMBL/GenBank/DDBJ whole genome shotgun (WGS) entry which is preliminary data.</text>
</comment>
<feature type="transmembrane region" description="Helical" evidence="1">
    <location>
        <begin position="21"/>
        <end position="39"/>
    </location>
</feature>
<sequence>MDYLKSIFTWIHCDFYSRVSFLIGLILVLIVPGISNLLINHLNWFHQWDVFIILLFSAFYGLTDVLVCLLLILNPQMNDLNKNQRVRGLIEDARIINIEVLISKAFQIHFVYYFSIPERMIAILGLLINGIICCSFIRWKQNRMIKSKNLNSP</sequence>
<feature type="transmembrane region" description="Helical" evidence="1">
    <location>
        <begin position="51"/>
        <end position="74"/>
    </location>
</feature>
<organism evidence="2 3">
    <name type="scientific">Holdemania filiformis</name>
    <dbReference type="NCBI Taxonomy" id="61171"/>
    <lineage>
        <taxon>Bacteria</taxon>
        <taxon>Bacillati</taxon>
        <taxon>Bacillota</taxon>
        <taxon>Erysipelotrichia</taxon>
        <taxon>Erysipelotrichales</taxon>
        <taxon>Erysipelotrichaceae</taxon>
        <taxon>Holdemania</taxon>
    </lineage>
</organism>
<gene>
    <name evidence="2" type="ORF">DWY25_17500</name>
</gene>
<keyword evidence="3" id="KW-1185">Reference proteome</keyword>
<proteinExistence type="predicted"/>
<accession>A0A412FF36</accession>
<keyword evidence="1" id="KW-0472">Membrane</keyword>
<feature type="transmembrane region" description="Helical" evidence="1">
    <location>
        <begin position="95"/>
        <end position="114"/>
    </location>
</feature>
<keyword evidence="1" id="KW-0812">Transmembrane</keyword>
<reference evidence="2 3" key="1">
    <citation type="submission" date="2018-08" db="EMBL/GenBank/DDBJ databases">
        <title>A genome reference for cultivated species of the human gut microbiota.</title>
        <authorList>
            <person name="Zou Y."/>
            <person name="Xue W."/>
            <person name="Luo G."/>
        </authorList>
    </citation>
    <scope>NUCLEOTIDE SEQUENCE [LARGE SCALE GENOMIC DNA]</scope>
    <source>
        <strain evidence="2 3">AF24-29</strain>
    </source>
</reference>
<name>A0A412FF36_9FIRM</name>
<dbReference type="EMBL" id="QRUP01000039">
    <property type="protein sequence ID" value="RGR66719.1"/>
    <property type="molecule type" value="Genomic_DNA"/>
</dbReference>
<evidence type="ECO:0000313" key="2">
    <source>
        <dbReference type="EMBL" id="RGR66719.1"/>
    </source>
</evidence>